<dbReference type="RefSeq" id="XP_028151861.1">
    <property type="nucleotide sequence ID" value="XM_028296060.1"/>
</dbReference>
<organism evidence="1">
    <name type="scientific">Diabrotica virgifera virgifera</name>
    <name type="common">western corn rootworm</name>
    <dbReference type="NCBI Taxonomy" id="50390"/>
    <lineage>
        <taxon>Eukaryota</taxon>
        <taxon>Metazoa</taxon>
        <taxon>Ecdysozoa</taxon>
        <taxon>Arthropoda</taxon>
        <taxon>Hexapoda</taxon>
        <taxon>Insecta</taxon>
        <taxon>Pterygota</taxon>
        <taxon>Neoptera</taxon>
        <taxon>Endopterygota</taxon>
        <taxon>Coleoptera</taxon>
        <taxon>Polyphaga</taxon>
        <taxon>Cucujiformia</taxon>
        <taxon>Chrysomeloidea</taxon>
        <taxon>Chrysomelidae</taxon>
        <taxon>Galerucinae</taxon>
        <taxon>Diabroticina</taxon>
        <taxon>Diabroticites</taxon>
        <taxon>Diabrotica</taxon>
    </lineage>
</organism>
<proteinExistence type="predicted"/>
<gene>
    <name evidence="1" type="primary">LOC114345238</name>
</gene>
<dbReference type="AlphaFoldDB" id="A0A6P7GPN1"/>
<protein>
    <submittedName>
        <fullName evidence="1">Uncharacterized protein LOC114345238</fullName>
    </submittedName>
</protein>
<sequence>MGCSVHRGVTPISRTPLVNIHFEWSSHLCPSYERYRLIKRDRQPVDCPRITLFCSVCLVYGYHVSVHNTAFANNRQPIIQPYTTAKTIMKRCKPRIKEVIADHPFYMCLALKEHAENGDTSLHLLFNGRIGRPVSKV</sequence>
<evidence type="ECO:0000313" key="1">
    <source>
        <dbReference type="RefSeq" id="XP_028151861.1"/>
    </source>
</evidence>
<dbReference type="InParanoid" id="A0A6P7GPN1"/>
<accession>A0A6P7GPN1</accession>
<name>A0A6P7GPN1_DIAVI</name>
<reference evidence="1" key="1">
    <citation type="submission" date="2025-08" db="UniProtKB">
        <authorList>
            <consortium name="RefSeq"/>
        </authorList>
    </citation>
    <scope>IDENTIFICATION</scope>
    <source>
        <tissue evidence="1">Whole insect</tissue>
    </source>
</reference>